<reference evidence="2 3" key="1">
    <citation type="journal article" date="2021" name="Int. J. Syst. Evol. Microbiol.">
        <title>Reticulibacter mediterranei gen. nov., sp. nov., within the new family Reticulibacteraceae fam. nov., and Ktedonospora formicarum gen. nov., sp. nov., Ktedonobacter robiniae sp. nov., Dictyobacter formicarum sp. nov. and Dictyobacter arantiisoli sp. nov., belonging to the class Ktedonobacteria.</title>
        <authorList>
            <person name="Yabe S."/>
            <person name="Zheng Y."/>
            <person name="Wang C.M."/>
            <person name="Sakai Y."/>
            <person name="Abe K."/>
            <person name="Yokota A."/>
            <person name="Donadio S."/>
            <person name="Cavaletti L."/>
            <person name="Monciardini P."/>
        </authorList>
    </citation>
    <scope>NUCLEOTIDE SEQUENCE [LARGE SCALE GENOMIC DNA]</scope>
    <source>
        <strain evidence="2 3">SOSP1-9</strain>
    </source>
</reference>
<protein>
    <submittedName>
        <fullName evidence="2">Uncharacterized protein</fullName>
    </submittedName>
</protein>
<sequence length="61" mass="6738">MSVVVPARQYHHVIGFTSYAALLQIALLFLSSNKELVQSKHAVEIELIELLQMGNLPDFGG</sequence>
<proteinExistence type="predicted"/>
<gene>
    <name evidence="2" type="ORF">KSZ_22280</name>
</gene>
<feature type="transmembrane region" description="Helical" evidence="1">
    <location>
        <begin position="12"/>
        <end position="30"/>
    </location>
</feature>
<keyword evidence="1" id="KW-1133">Transmembrane helix</keyword>
<evidence type="ECO:0000313" key="2">
    <source>
        <dbReference type="EMBL" id="GHO84222.1"/>
    </source>
</evidence>
<dbReference type="Proteomes" id="UP000635565">
    <property type="component" value="Unassembled WGS sequence"/>
</dbReference>
<name>A0ABQ3VDK7_9CHLR</name>
<evidence type="ECO:0000313" key="3">
    <source>
        <dbReference type="Proteomes" id="UP000635565"/>
    </source>
</evidence>
<keyword evidence="1" id="KW-0812">Transmembrane</keyword>
<dbReference type="EMBL" id="BNJJ01000005">
    <property type="protein sequence ID" value="GHO84222.1"/>
    <property type="molecule type" value="Genomic_DNA"/>
</dbReference>
<keyword evidence="1" id="KW-0472">Membrane</keyword>
<organism evidence="2 3">
    <name type="scientific">Dictyobacter formicarum</name>
    <dbReference type="NCBI Taxonomy" id="2778368"/>
    <lineage>
        <taxon>Bacteria</taxon>
        <taxon>Bacillati</taxon>
        <taxon>Chloroflexota</taxon>
        <taxon>Ktedonobacteria</taxon>
        <taxon>Ktedonobacterales</taxon>
        <taxon>Dictyobacteraceae</taxon>
        <taxon>Dictyobacter</taxon>
    </lineage>
</organism>
<keyword evidence="3" id="KW-1185">Reference proteome</keyword>
<comment type="caution">
    <text evidence="2">The sequence shown here is derived from an EMBL/GenBank/DDBJ whole genome shotgun (WGS) entry which is preliminary data.</text>
</comment>
<evidence type="ECO:0000256" key="1">
    <source>
        <dbReference type="SAM" id="Phobius"/>
    </source>
</evidence>
<accession>A0ABQ3VDK7</accession>